<keyword evidence="1" id="KW-1133">Transmembrane helix</keyword>
<evidence type="ECO:0000256" key="1">
    <source>
        <dbReference type="SAM" id="Phobius"/>
    </source>
</evidence>
<feature type="transmembrane region" description="Helical" evidence="1">
    <location>
        <begin position="211"/>
        <end position="229"/>
    </location>
</feature>
<dbReference type="EMBL" id="JBHTAA010000005">
    <property type="protein sequence ID" value="MFC7203376.1"/>
    <property type="molecule type" value="Genomic_DNA"/>
</dbReference>
<protein>
    <recommendedName>
        <fullName evidence="4">DUF4386 family protein</fullName>
    </recommendedName>
</protein>
<evidence type="ECO:0000313" key="2">
    <source>
        <dbReference type="EMBL" id="MFC7203376.1"/>
    </source>
</evidence>
<keyword evidence="3" id="KW-1185">Reference proteome</keyword>
<name>A0ABD5ZDV0_9EURY</name>
<feature type="transmembrane region" description="Helical" evidence="1">
    <location>
        <begin position="147"/>
        <end position="173"/>
    </location>
</feature>
<keyword evidence="1" id="KW-0812">Transmembrane</keyword>
<sequence length="237" mass="24753">MTATSDLTPEEIQPPRTTATDLQTVGGVAALLEAAIYLGAIVFFLFILDFASVSDPLQQVELLVANQTAIYTANLITYVVFGILLVVLVLALHERLVDRVGPSMRIATAFGLLWAGLVIASGMVANIGMATVVELFGTDPAQAATTWVAISSVVDGLGGGNEIVGGLWTFLVSWAAIRAGALRRLLNYLGLVVGTAGVLSAIPALAEIGGAVFGITQLVWFAALGVVLLRSRTNETE</sequence>
<gene>
    <name evidence="2" type="ORF">ACFQJC_07610</name>
</gene>
<reference evidence="2 3" key="1">
    <citation type="journal article" date="2019" name="Int. J. Syst. Evol. Microbiol.">
        <title>The Global Catalogue of Microorganisms (GCM) 10K type strain sequencing project: providing services to taxonomists for standard genome sequencing and annotation.</title>
        <authorList>
            <consortium name="The Broad Institute Genomics Platform"/>
            <consortium name="The Broad Institute Genome Sequencing Center for Infectious Disease"/>
            <person name="Wu L."/>
            <person name="Ma J."/>
        </authorList>
    </citation>
    <scope>NUCLEOTIDE SEQUENCE [LARGE SCALE GENOMIC DNA]</scope>
    <source>
        <strain evidence="2 3">DSM 29988</strain>
    </source>
</reference>
<keyword evidence="1" id="KW-0472">Membrane</keyword>
<feature type="transmembrane region" description="Helical" evidence="1">
    <location>
        <begin position="185"/>
        <end position="205"/>
    </location>
</feature>
<dbReference type="Proteomes" id="UP001596481">
    <property type="component" value="Unassembled WGS sequence"/>
</dbReference>
<evidence type="ECO:0008006" key="4">
    <source>
        <dbReference type="Google" id="ProtNLM"/>
    </source>
</evidence>
<evidence type="ECO:0000313" key="3">
    <source>
        <dbReference type="Proteomes" id="UP001596481"/>
    </source>
</evidence>
<organism evidence="2 3">
    <name type="scientific">Haloferax namakaokahaiae</name>
    <dbReference type="NCBI Taxonomy" id="1748331"/>
    <lineage>
        <taxon>Archaea</taxon>
        <taxon>Methanobacteriati</taxon>
        <taxon>Methanobacteriota</taxon>
        <taxon>Stenosarchaea group</taxon>
        <taxon>Halobacteria</taxon>
        <taxon>Halobacteriales</taxon>
        <taxon>Haloferacaceae</taxon>
        <taxon>Haloferax</taxon>
    </lineage>
</organism>
<feature type="transmembrane region" description="Helical" evidence="1">
    <location>
        <begin position="68"/>
        <end position="92"/>
    </location>
</feature>
<accession>A0ABD5ZDV0</accession>
<comment type="caution">
    <text evidence="2">The sequence shown here is derived from an EMBL/GenBank/DDBJ whole genome shotgun (WGS) entry which is preliminary data.</text>
</comment>
<dbReference type="RefSeq" id="WP_390222719.1">
    <property type="nucleotide sequence ID" value="NZ_JBHTAA010000005.1"/>
</dbReference>
<feature type="transmembrane region" description="Helical" evidence="1">
    <location>
        <begin position="104"/>
        <end position="127"/>
    </location>
</feature>
<dbReference type="AlphaFoldDB" id="A0ABD5ZDV0"/>
<proteinExistence type="predicted"/>
<feature type="transmembrane region" description="Helical" evidence="1">
    <location>
        <begin position="25"/>
        <end position="48"/>
    </location>
</feature>